<dbReference type="AlphaFoldDB" id="A0A5D2M8V3"/>
<sequence>MPRRSPDGCSSKSHTMLLVETYHQHRRLMALIEKPENEGSCPMQILGDDGDWTKNDFWATVKFLKHAFRSNEILQVASSASASVSSCFFNLMVENKDA</sequence>
<name>A0A5D2M8V3_GOSTO</name>
<dbReference type="EMBL" id="CM017623">
    <property type="protein sequence ID" value="TYH87777.1"/>
    <property type="molecule type" value="Genomic_DNA"/>
</dbReference>
<dbReference type="PANTHER" id="PTHR47493:SF3">
    <property type="entry name" value="PENTACOTRIPEPTIDE-REPEAT REGION OF PRORP DOMAIN-CONTAINING PROTEIN"/>
    <property type="match status" value="1"/>
</dbReference>
<keyword evidence="2" id="KW-1185">Reference proteome</keyword>
<dbReference type="Proteomes" id="UP000322667">
    <property type="component" value="Chromosome D01"/>
</dbReference>
<evidence type="ECO:0000313" key="2">
    <source>
        <dbReference type="Proteomes" id="UP000322667"/>
    </source>
</evidence>
<proteinExistence type="predicted"/>
<reference evidence="1 2" key="1">
    <citation type="submission" date="2019-07" db="EMBL/GenBank/DDBJ databases">
        <title>WGS assembly of Gossypium tomentosum.</title>
        <authorList>
            <person name="Chen Z.J."/>
            <person name="Sreedasyam A."/>
            <person name="Ando A."/>
            <person name="Song Q."/>
            <person name="De L."/>
            <person name="Hulse-Kemp A."/>
            <person name="Ding M."/>
            <person name="Ye W."/>
            <person name="Kirkbride R."/>
            <person name="Jenkins J."/>
            <person name="Plott C."/>
            <person name="Lovell J."/>
            <person name="Lin Y.-M."/>
            <person name="Vaughn R."/>
            <person name="Liu B."/>
            <person name="Li W."/>
            <person name="Simpson S."/>
            <person name="Scheffler B."/>
            <person name="Saski C."/>
            <person name="Grover C."/>
            <person name="Hu G."/>
            <person name="Conover J."/>
            <person name="Carlson J."/>
            <person name="Shu S."/>
            <person name="Boston L."/>
            <person name="Williams M."/>
            <person name="Peterson D."/>
            <person name="Mcgee K."/>
            <person name="Jones D."/>
            <person name="Wendel J."/>
            <person name="Stelly D."/>
            <person name="Grimwood J."/>
            <person name="Schmutz J."/>
        </authorList>
    </citation>
    <scope>NUCLEOTIDE SEQUENCE [LARGE SCALE GENOMIC DNA]</scope>
    <source>
        <strain evidence="1">7179.01</strain>
    </source>
</reference>
<protein>
    <submittedName>
        <fullName evidence="1">Uncharacterized protein</fullName>
    </submittedName>
</protein>
<gene>
    <name evidence="1" type="ORF">ES332_D01G142700v1</name>
</gene>
<organism evidence="1 2">
    <name type="scientific">Gossypium tomentosum</name>
    <name type="common">Hawaiian cotton</name>
    <name type="synonym">Gossypium sandvicense</name>
    <dbReference type="NCBI Taxonomy" id="34277"/>
    <lineage>
        <taxon>Eukaryota</taxon>
        <taxon>Viridiplantae</taxon>
        <taxon>Streptophyta</taxon>
        <taxon>Embryophyta</taxon>
        <taxon>Tracheophyta</taxon>
        <taxon>Spermatophyta</taxon>
        <taxon>Magnoliopsida</taxon>
        <taxon>eudicotyledons</taxon>
        <taxon>Gunneridae</taxon>
        <taxon>Pentapetalae</taxon>
        <taxon>rosids</taxon>
        <taxon>malvids</taxon>
        <taxon>Malvales</taxon>
        <taxon>Malvaceae</taxon>
        <taxon>Malvoideae</taxon>
        <taxon>Gossypium</taxon>
    </lineage>
</organism>
<dbReference type="PANTHER" id="PTHR47493">
    <property type="entry name" value="OS08G0520200 PROTEIN"/>
    <property type="match status" value="1"/>
</dbReference>
<accession>A0A5D2M8V3</accession>
<evidence type="ECO:0000313" key="1">
    <source>
        <dbReference type="EMBL" id="TYH87777.1"/>
    </source>
</evidence>